<name>A0A8B6Q883_9CAUD</name>
<sequence>MNAPAVEDLSNYNPVEDPAFMQLLKDWEKAQRAAAKAVDEERKLRDEVAKCAFVNPKEGVNKLKLLHGYQLEMDYKVNRTIDRAVLQQYSDTLEGMGVDLGQLIREKPELRVGEYKKLAPEVRNVFDLCLTIKPGTPSLKINLPKRG</sequence>
<evidence type="ECO:0000313" key="1">
    <source>
        <dbReference type="EMBL" id="QQM18238.1"/>
    </source>
</evidence>
<protein>
    <submittedName>
        <fullName evidence="1">Uncharacterized protein</fullName>
    </submittedName>
</protein>
<dbReference type="Proteomes" id="UP000595272">
    <property type="component" value="Segment"/>
</dbReference>
<dbReference type="Pfam" id="PF23791">
    <property type="entry name" value="DUF7173"/>
    <property type="match status" value="1"/>
</dbReference>
<reference evidence="1 2" key="1">
    <citation type="submission" date="2020-12" db="EMBL/GenBank/DDBJ databases">
        <title>Complete genome sequence of Stenotrophomonas maltophilia phage Salva.</title>
        <authorList>
            <person name="Jefferson B."/>
            <person name="Yao G."/>
            <person name="Clark J."/>
            <person name="Le T."/>
            <person name="Young R."/>
            <person name="Gonzalez C."/>
            <person name="Liu M."/>
        </authorList>
    </citation>
    <scope>NUCLEOTIDE SEQUENCE [LARGE SCALE GENOMIC DNA]</scope>
</reference>
<proteinExistence type="predicted"/>
<keyword evidence="2" id="KW-1185">Reference proteome</keyword>
<dbReference type="EMBL" id="MW393850">
    <property type="protein sequence ID" value="QQM18238.1"/>
    <property type="molecule type" value="Genomic_DNA"/>
</dbReference>
<dbReference type="InterPro" id="IPR055597">
    <property type="entry name" value="DUF7173"/>
</dbReference>
<accession>A0A8B6Q883</accession>
<evidence type="ECO:0000313" key="2">
    <source>
        <dbReference type="Proteomes" id="UP000595272"/>
    </source>
</evidence>
<gene>
    <name evidence="1" type="ORF">CPT_Salva_075</name>
</gene>
<organism evidence="1 2">
    <name type="scientific">Stenotrophomonas phage Salva</name>
    <dbReference type="NCBI Taxonomy" id="2801524"/>
    <lineage>
        <taxon>Viruses</taxon>
        <taxon>Duplodnaviria</taxon>
        <taxon>Heunggongvirae</taxon>
        <taxon>Uroviricota</taxon>
        <taxon>Caudoviricetes</taxon>
        <taxon>Beaumontvirinae</taxon>
        <taxon>Salvavirus</taxon>
        <taxon>Salvavirus salva</taxon>
    </lineage>
</organism>